<reference evidence="2" key="1">
    <citation type="submission" date="2013-04" db="EMBL/GenBank/DDBJ databases">
        <authorList>
            <person name="Qu J."/>
            <person name="Murali S.C."/>
            <person name="Bandaranaike D."/>
            <person name="Bellair M."/>
            <person name="Blankenburg K."/>
            <person name="Chao H."/>
            <person name="Dinh H."/>
            <person name="Doddapaneni H."/>
            <person name="Downs B."/>
            <person name="Dugan-Rocha S."/>
            <person name="Elkadiri S."/>
            <person name="Gnanaolivu R.D."/>
            <person name="Hernandez B."/>
            <person name="Javaid M."/>
            <person name="Jayaseelan J.C."/>
            <person name="Lee S."/>
            <person name="Li M."/>
            <person name="Ming W."/>
            <person name="Munidasa M."/>
            <person name="Muniz J."/>
            <person name="Nguyen L."/>
            <person name="Ongeri F."/>
            <person name="Osuji N."/>
            <person name="Pu L.-L."/>
            <person name="Puazo M."/>
            <person name="Qu C."/>
            <person name="Quiroz J."/>
            <person name="Raj R."/>
            <person name="Weissenberger G."/>
            <person name="Xin Y."/>
            <person name="Zou X."/>
            <person name="Han Y."/>
            <person name="Richards S."/>
            <person name="Worley K."/>
            <person name="Muzny D."/>
            <person name="Gibbs R."/>
        </authorList>
    </citation>
    <scope>NUCLEOTIDE SEQUENCE</scope>
    <source>
        <strain evidence="2">Sampled in the wild</strain>
    </source>
</reference>
<protein>
    <recommendedName>
        <fullName evidence="1">PiggyBac transposable element-derived protein domain-containing protein</fullName>
    </recommendedName>
</protein>
<dbReference type="Pfam" id="PF13843">
    <property type="entry name" value="DDE_Tnp_1_7"/>
    <property type="match status" value="1"/>
</dbReference>
<accession>A0A8K0PDM0</accession>
<dbReference type="OrthoDB" id="6602143at2759"/>
<reference evidence="2" key="2">
    <citation type="submission" date="2017-10" db="EMBL/GenBank/DDBJ databases">
        <title>Ladona fulva Genome sequencing and assembly.</title>
        <authorList>
            <person name="Murali S."/>
            <person name="Richards S."/>
            <person name="Bandaranaike D."/>
            <person name="Bellair M."/>
            <person name="Blankenburg K."/>
            <person name="Chao H."/>
            <person name="Dinh H."/>
            <person name="Doddapaneni H."/>
            <person name="Dugan-Rocha S."/>
            <person name="Elkadiri S."/>
            <person name="Gnanaolivu R."/>
            <person name="Hernandez B."/>
            <person name="Skinner E."/>
            <person name="Javaid M."/>
            <person name="Lee S."/>
            <person name="Li M."/>
            <person name="Ming W."/>
            <person name="Munidasa M."/>
            <person name="Muniz J."/>
            <person name="Nguyen L."/>
            <person name="Hughes D."/>
            <person name="Osuji N."/>
            <person name="Pu L.-L."/>
            <person name="Puazo M."/>
            <person name="Qu C."/>
            <person name="Quiroz J."/>
            <person name="Raj R."/>
            <person name="Weissenberger G."/>
            <person name="Xin Y."/>
            <person name="Zou X."/>
            <person name="Han Y."/>
            <person name="Worley K."/>
            <person name="Muzny D."/>
            <person name="Gibbs R."/>
        </authorList>
    </citation>
    <scope>NUCLEOTIDE SEQUENCE</scope>
    <source>
        <strain evidence="2">Sampled in the wild</strain>
    </source>
</reference>
<sequence>MILKTRGTQFFWTIFTTQSICPQLFAEETHTTGTLRINRKNNPVEVLQKKLAKGEVICRWSDEGVCVLKWYDKQDVLLLSMEFGPEMIEVPKKLGMKPRVVVEYNNSMGGIDHFSQLMSYYTCEHRSLKWYKKIGIHIFQVLLLNSYFLYNKYSRQKTNLFDFRNEVIKSLLWVEKRQPSAAQKLTPGVTNKRKRKESPAIKQSAIIKENPAIHLAVVTTLFLAALCSTCFS</sequence>
<dbReference type="EMBL" id="KZ309669">
    <property type="protein sequence ID" value="KAG8239479.1"/>
    <property type="molecule type" value="Genomic_DNA"/>
</dbReference>
<evidence type="ECO:0000313" key="2">
    <source>
        <dbReference type="EMBL" id="KAG8239479.1"/>
    </source>
</evidence>
<evidence type="ECO:0000313" key="3">
    <source>
        <dbReference type="Proteomes" id="UP000792457"/>
    </source>
</evidence>
<gene>
    <name evidence="2" type="ORF">J437_LFUL018987</name>
</gene>
<dbReference type="PANTHER" id="PTHR46599:SF3">
    <property type="entry name" value="PIGGYBAC TRANSPOSABLE ELEMENT-DERIVED PROTEIN 4"/>
    <property type="match status" value="1"/>
</dbReference>
<keyword evidence="3" id="KW-1185">Reference proteome</keyword>
<dbReference type="AlphaFoldDB" id="A0A8K0PDM0"/>
<feature type="domain" description="PiggyBac transposable element-derived protein" evidence="1">
    <location>
        <begin position="22"/>
        <end position="147"/>
    </location>
</feature>
<comment type="caution">
    <text evidence="2">The sequence shown here is derived from an EMBL/GenBank/DDBJ whole genome shotgun (WGS) entry which is preliminary data.</text>
</comment>
<dbReference type="PANTHER" id="PTHR46599">
    <property type="entry name" value="PIGGYBAC TRANSPOSABLE ELEMENT-DERIVED PROTEIN 4"/>
    <property type="match status" value="1"/>
</dbReference>
<dbReference type="InterPro" id="IPR029526">
    <property type="entry name" value="PGBD"/>
</dbReference>
<organism evidence="2 3">
    <name type="scientific">Ladona fulva</name>
    <name type="common">Scarce chaser dragonfly</name>
    <name type="synonym">Libellula fulva</name>
    <dbReference type="NCBI Taxonomy" id="123851"/>
    <lineage>
        <taxon>Eukaryota</taxon>
        <taxon>Metazoa</taxon>
        <taxon>Ecdysozoa</taxon>
        <taxon>Arthropoda</taxon>
        <taxon>Hexapoda</taxon>
        <taxon>Insecta</taxon>
        <taxon>Pterygota</taxon>
        <taxon>Palaeoptera</taxon>
        <taxon>Odonata</taxon>
        <taxon>Epiprocta</taxon>
        <taxon>Anisoptera</taxon>
        <taxon>Libelluloidea</taxon>
        <taxon>Libellulidae</taxon>
        <taxon>Ladona</taxon>
    </lineage>
</organism>
<proteinExistence type="predicted"/>
<evidence type="ECO:0000259" key="1">
    <source>
        <dbReference type="Pfam" id="PF13843"/>
    </source>
</evidence>
<dbReference type="Proteomes" id="UP000792457">
    <property type="component" value="Unassembled WGS sequence"/>
</dbReference>
<name>A0A8K0PDM0_LADFU</name>